<dbReference type="AlphaFoldDB" id="A0A1G2L8A6"/>
<organism evidence="1 2">
    <name type="scientific">Candidatus Sungbacteria bacterium RIFCSPLOWO2_01_FULL_47_10</name>
    <dbReference type="NCBI Taxonomy" id="1802276"/>
    <lineage>
        <taxon>Bacteria</taxon>
        <taxon>Candidatus Sungiibacteriota</taxon>
    </lineage>
</organism>
<accession>A0A1G2L8A6</accession>
<evidence type="ECO:0000313" key="1">
    <source>
        <dbReference type="EMBL" id="OHA07873.1"/>
    </source>
</evidence>
<name>A0A1G2L8A6_9BACT</name>
<comment type="caution">
    <text evidence="1">The sequence shown here is derived from an EMBL/GenBank/DDBJ whole genome shotgun (WGS) entry which is preliminary data.</text>
</comment>
<evidence type="ECO:0000313" key="2">
    <source>
        <dbReference type="Proteomes" id="UP000177982"/>
    </source>
</evidence>
<dbReference type="Proteomes" id="UP000177982">
    <property type="component" value="Unassembled WGS sequence"/>
</dbReference>
<proteinExistence type="predicted"/>
<evidence type="ECO:0008006" key="3">
    <source>
        <dbReference type="Google" id="ProtNLM"/>
    </source>
</evidence>
<dbReference type="EMBL" id="MHQO01000002">
    <property type="protein sequence ID" value="OHA07873.1"/>
    <property type="molecule type" value="Genomic_DNA"/>
</dbReference>
<reference evidence="1 2" key="1">
    <citation type="journal article" date="2016" name="Nat. Commun.">
        <title>Thousands of microbial genomes shed light on interconnected biogeochemical processes in an aquifer system.</title>
        <authorList>
            <person name="Anantharaman K."/>
            <person name="Brown C.T."/>
            <person name="Hug L.A."/>
            <person name="Sharon I."/>
            <person name="Castelle C.J."/>
            <person name="Probst A.J."/>
            <person name="Thomas B.C."/>
            <person name="Singh A."/>
            <person name="Wilkins M.J."/>
            <person name="Karaoz U."/>
            <person name="Brodie E.L."/>
            <person name="Williams K.H."/>
            <person name="Hubbard S.S."/>
            <person name="Banfield J.F."/>
        </authorList>
    </citation>
    <scope>NUCLEOTIDE SEQUENCE [LARGE SCALE GENOMIC DNA]</scope>
</reference>
<protein>
    <recommendedName>
        <fullName evidence="3">DUF1579 domain-containing protein</fullName>
    </recommendedName>
</protein>
<gene>
    <name evidence="1" type="ORF">A2934_00265</name>
</gene>
<sequence length="127" mass="13973">MVNTAVFAANTPHDFSGALVGKWASEVKGEGWQAGPQFKGDLELEIERVAGDKVYGRVYIEGPATYHNQWISFVGKVAFQSPDHEVISFDFQISTFMVFNLTVRGDRMEGSASAGRTAIIKLKKSTK</sequence>